<dbReference type="SUPFAM" id="SSF51126">
    <property type="entry name" value="Pectin lyase-like"/>
    <property type="match status" value="1"/>
</dbReference>
<dbReference type="RefSeq" id="WP_004855007.1">
    <property type="nucleotide sequence ID" value="NZ_JH725094.1"/>
</dbReference>
<dbReference type="Pfam" id="PF03797">
    <property type="entry name" value="Autotransporter"/>
    <property type="match status" value="1"/>
</dbReference>
<dbReference type="Gene3D" id="2.40.128.130">
    <property type="entry name" value="Autotransporter beta-domain"/>
    <property type="match status" value="1"/>
</dbReference>
<protein>
    <submittedName>
        <fullName evidence="3">Outer membrane autotransporter barrel domain-containing protein</fullName>
    </submittedName>
</protein>
<dbReference type="Proteomes" id="UP000008945">
    <property type="component" value="Unassembled WGS sequence"/>
</dbReference>
<proteinExistence type="predicted"/>
<organism evidence="3 4">
    <name type="scientific">Bartonella doshiae NCTC 12862 = ATCC 700133</name>
    <dbReference type="NCBI Taxonomy" id="1094553"/>
    <lineage>
        <taxon>Bacteria</taxon>
        <taxon>Pseudomonadati</taxon>
        <taxon>Pseudomonadota</taxon>
        <taxon>Alphaproteobacteria</taxon>
        <taxon>Hyphomicrobiales</taxon>
        <taxon>Bartonellaceae</taxon>
        <taxon>Bartonella</taxon>
    </lineage>
</organism>
<name>A0ABN0GI41_BARDO</name>
<dbReference type="PANTHER" id="PTHR35037:SF3">
    <property type="entry name" value="C-TERMINAL REGION OF AIDA-LIKE PROTEIN"/>
    <property type="match status" value="1"/>
</dbReference>
<evidence type="ECO:0000259" key="2">
    <source>
        <dbReference type="PROSITE" id="PS51208"/>
    </source>
</evidence>
<dbReference type="Gene3D" id="2.160.20.20">
    <property type="match status" value="1"/>
</dbReference>
<comment type="caution">
    <text evidence="3">The sequence shown here is derived from an EMBL/GenBank/DDBJ whole genome shotgun (WGS) entry which is preliminary data.</text>
</comment>
<feature type="domain" description="Autotransporter" evidence="2">
    <location>
        <begin position="602"/>
        <end position="879"/>
    </location>
</feature>
<dbReference type="InterPro" id="IPR006315">
    <property type="entry name" value="OM_autotransptr_brl_dom"/>
</dbReference>
<feature type="chain" id="PRO_5047004913" evidence="1">
    <location>
        <begin position="27"/>
        <end position="879"/>
    </location>
</feature>
<dbReference type="InterPro" id="IPR036709">
    <property type="entry name" value="Autotransporte_beta_dom_sf"/>
</dbReference>
<dbReference type="InterPro" id="IPR011050">
    <property type="entry name" value="Pectin_lyase_fold/virulence"/>
</dbReference>
<dbReference type="InterPro" id="IPR012332">
    <property type="entry name" value="Autotransporter_pectin_lyase_C"/>
</dbReference>
<keyword evidence="1" id="KW-0732">Signal</keyword>
<dbReference type="InterPro" id="IPR051551">
    <property type="entry name" value="Autotransporter_adhesion"/>
</dbReference>
<sequence length="879" mass="94168">MFKKSLLSCTAIAAIALFGTHFNAQAESLVAKGEVATPPKGATYETLEASEGGKIYGTDLTLVNDKLDKAVVYIDGRGSVIELYGTTIQQQKSPAPNVGCSDPAENDTSCSAVFLKDGAHFKMIGGSITSNQQTKWGIYFGNGTETTAELKNVDITTEGHGIDLNGTKSELTLENVRINGSGMGIYASGVEDQITMSGGFIHSGGGVWVDSGSTAFLNDVEIIAENTDLNALFAMNRSGDKPSKIVMTGGSIKTENTAFYLFNGAQIDATDVIATTKKIGIHIGSSQVNLTNTKLSVENGIGIETNGYGSNTVNLKNTEIHADVLLRNNGVSTLLTVDHSSIEGRVETTDEDKIVFDLKNGAKWIIKNSAYEKDKDGHLVHITQRSRSDVSVLNLNNSTIAFENPTEEHYHTLHIGTGKAGTEAVYNASGDARIGFNIAWGDETEIIDGQKSDRLLIHGDVAGTTTVYIQSDLGERDSVVNAGSPSNAGGLSLIQVSGNAKEDSFKLDKGYTTLGRKPYKYTLTAYGPTSSHGKANSEKNLFGEKNENFWDFRLHKAFLDSGPGLIPVPVAQTASYIVMPSALFTAGFTDMLKQSALLADTHTAQNYSFFLSPYGNTATLTSERGALKYGYNADIFYAATQAGVTSAAIENKDFTIHLGALGTYGQLSFTPQNIEDADKSTLNKWAATAYGSIHHTNGLYVDILASYGIIDGNITTAVFKNAAKLNNTTTLSASATVGKEFATDAEGVTFEPQVQLIYQQLLFDTIEDADNLKIDMRNPSQWLARIGGRLSKTVSTENNNVFSFYGKVNFLKTFGDDGKIQIGDIFDLDPMGASLEGGVGINAHLSQNFSIHGDVSYQQKLQETGITGASFSGGIRYQF</sequence>
<reference evidence="3 4" key="1">
    <citation type="submission" date="2012-03" db="EMBL/GenBank/DDBJ databases">
        <title>The Genome Sequence of Bartonella doshiae NCTC 12862.</title>
        <authorList>
            <consortium name="The Broad Institute Genome Sequencing Platform"/>
            <consortium name="The Broad Institute Genome Sequencing Center for Infectious Disease"/>
            <person name="Feldgarden M."/>
            <person name="Kirby J."/>
            <person name="Kosoy M."/>
            <person name="Birtles R."/>
            <person name="Probert W.S."/>
            <person name="Chiaraviglio L."/>
            <person name="Young S.K."/>
            <person name="Zeng Q."/>
            <person name="Gargeya S."/>
            <person name="Fitzgerald M."/>
            <person name="Haas B."/>
            <person name="Abouelleil A."/>
            <person name="Alvarado L."/>
            <person name="Arachchi H.M."/>
            <person name="Berlin A."/>
            <person name="Chapman S.B."/>
            <person name="Gearin G."/>
            <person name="Goldberg J."/>
            <person name="Griggs A."/>
            <person name="Gujja S."/>
            <person name="Hansen M."/>
            <person name="Heiman D."/>
            <person name="Howarth C."/>
            <person name="Larimer J."/>
            <person name="Lui A."/>
            <person name="MacDonald P.J.P."/>
            <person name="McCowen C."/>
            <person name="Montmayeur A."/>
            <person name="Murphy C."/>
            <person name="Neiman D."/>
            <person name="Pearson M."/>
            <person name="Priest M."/>
            <person name="Roberts A."/>
            <person name="Saif S."/>
            <person name="Shea T."/>
            <person name="Sisk P."/>
            <person name="Stolte C."/>
            <person name="Sykes S."/>
            <person name="Wortman J."/>
            <person name="Nusbaum C."/>
            <person name="Birren B."/>
        </authorList>
    </citation>
    <scope>NUCLEOTIDE SEQUENCE [LARGE SCALE GENOMIC DNA]</scope>
    <source>
        <strain evidence="3 4">NCTC 12862</strain>
    </source>
</reference>
<keyword evidence="4" id="KW-1185">Reference proteome</keyword>
<dbReference type="EMBL" id="AILV01000003">
    <property type="protein sequence ID" value="EJF81977.1"/>
    <property type="molecule type" value="Genomic_DNA"/>
</dbReference>
<gene>
    <name evidence="3" type="ORF">MCS_00402</name>
</gene>
<dbReference type="SMART" id="SM00869">
    <property type="entry name" value="Autotransporter"/>
    <property type="match status" value="1"/>
</dbReference>
<evidence type="ECO:0000313" key="4">
    <source>
        <dbReference type="Proteomes" id="UP000008945"/>
    </source>
</evidence>
<evidence type="ECO:0000313" key="3">
    <source>
        <dbReference type="EMBL" id="EJF81977.1"/>
    </source>
</evidence>
<dbReference type="InterPro" id="IPR005546">
    <property type="entry name" value="Autotransporte_beta"/>
</dbReference>
<dbReference type="PANTHER" id="PTHR35037">
    <property type="entry name" value="C-TERMINAL REGION OF AIDA-LIKE PROTEIN"/>
    <property type="match status" value="1"/>
</dbReference>
<dbReference type="NCBIfam" id="TIGR01414">
    <property type="entry name" value="autotrans_barl"/>
    <property type="match status" value="1"/>
</dbReference>
<accession>A0ABN0GI41</accession>
<dbReference type="PROSITE" id="PS51208">
    <property type="entry name" value="AUTOTRANSPORTER"/>
    <property type="match status" value="1"/>
</dbReference>
<evidence type="ECO:0000256" key="1">
    <source>
        <dbReference type="SAM" id="SignalP"/>
    </source>
</evidence>
<dbReference type="SUPFAM" id="SSF103515">
    <property type="entry name" value="Autotransporter"/>
    <property type="match status" value="1"/>
</dbReference>
<feature type="signal peptide" evidence="1">
    <location>
        <begin position="1"/>
        <end position="26"/>
    </location>
</feature>